<dbReference type="EC" id="5.3.1.16" evidence="4 12"/>
<accession>A0ABR1RWN2</accession>
<keyword evidence="6 11" id="KW-0028">Amino-acid biosynthesis</keyword>
<dbReference type="InterPro" id="IPR011060">
    <property type="entry name" value="RibuloseP-bd_barrel"/>
</dbReference>
<protein>
    <recommendedName>
        <fullName evidence="5 12">1-(5-phosphoribosyl)-5-[(5-phosphoribosylamino)methylideneamino] imidazole-4-carboxamide isomerase</fullName>
        <ecNumber evidence="4 12">5.3.1.16</ecNumber>
    </recommendedName>
    <alternativeName>
        <fullName evidence="10 12">5-proFAR isomerase</fullName>
    </alternativeName>
    <alternativeName>
        <fullName evidence="9 12">Phosphoribosylformimino-5-aminoimidazole carboxamide ribotide isomerase</fullName>
    </alternativeName>
</protein>
<evidence type="ECO:0000256" key="3">
    <source>
        <dbReference type="ARBA" id="ARBA00009667"/>
    </source>
</evidence>
<evidence type="ECO:0000256" key="9">
    <source>
        <dbReference type="ARBA" id="ARBA00030547"/>
    </source>
</evidence>
<evidence type="ECO:0000256" key="7">
    <source>
        <dbReference type="ARBA" id="ARBA00023102"/>
    </source>
</evidence>
<dbReference type="SUPFAM" id="SSF51366">
    <property type="entry name" value="Ribulose-phoshate binding barrel"/>
    <property type="match status" value="1"/>
</dbReference>
<dbReference type="PANTHER" id="PTHR43090">
    <property type="entry name" value="1-(5-PHOSPHORIBOSYL)-5-[(5-PHOSPHORIBOSYLAMINO)METHYLIDENEAMINO] IMIDAZOLE-4-CARBOXAMIDE ISOMERASE"/>
    <property type="match status" value="1"/>
</dbReference>
<comment type="pathway">
    <text evidence="2 12">Amino-acid biosynthesis; L-histidine biosynthesis; L-histidine from 5-phospho-alpha-D-ribose 1-diphosphate: step 4/9.</text>
</comment>
<keyword evidence="7 11" id="KW-0368">Histidine biosynthesis</keyword>
<keyword evidence="14" id="KW-1185">Reference proteome</keyword>
<evidence type="ECO:0000256" key="6">
    <source>
        <dbReference type="ARBA" id="ARBA00022605"/>
    </source>
</evidence>
<dbReference type="InterPro" id="IPR044524">
    <property type="entry name" value="Isoase_HisA-like"/>
</dbReference>
<proteinExistence type="inferred from homology"/>
<keyword evidence="8 12" id="KW-0413">Isomerase</keyword>
<dbReference type="Gene3D" id="3.20.20.70">
    <property type="entry name" value="Aldolase class I"/>
    <property type="match status" value="1"/>
</dbReference>
<dbReference type="EMBL" id="JAQQWK010000012">
    <property type="protein sequence ID" value="KAK8022319.1"/>
    <property type="molecule type" value="Genomic_DNA"/>
</dbReference>
<sequence>MTKFRPCIDLHAGQVKQIVGGTLDSSTDALKTNHVSLEPAGHFARLYRDHSLRGGHVIMLGPKNDEAATEALAAWPGACKSGAGSMTATPGCGWRRGPRRWVVECYLLGFLSGVVYACIHHAQRDFLQEDLELTVRLLNGDKQKLVIDLSCRKRGEDRWFVAMNKWQTITDMEVNQETIKELEPYCSEFLIHAADNEGLQKGIDETLVQRLAEWCSIPVTYAGGGRHLEDLDLVAKLSGGKVDLTIGSALDCFGGSGVKFDDCVAWNNKS</sequence>
<dbReference type="NCBIfam" id="TIGR02129">
    <property type="entry name" value="hisA_euk"/>
    <property type="match status" value="1"/>
</dbReference>
<evidence type="ECO:0000256" key="2">
    <source>
        <dbReference type="ARBA" id="ARBA00005133"/>
    </source>
</evidence>
<evidence type="ECO:0000256" key="4">
    <source>
        <dbReference type="ARBA" id="ARBA00012550"/>
    </source>
</evidence>
<keyword evidence="12" id="KW-0963">Cytoplasm</keyword>
<dbReference type="CDD" id="cd04723">
    <property type="entry name" value="HisA_HisF"/>
    <property type="match status" value="1"/>
</dbReference>
<evidence type="ECO:0000256" key="11">
    <source>
        <dbReference type="RuleBase" id="RU003657"/>
    </source>
</evidence>
<organism evidence="13 14">
    <name type="scientific">Apiospora rasikravindrae</name>
    <dbReference type="NCBI Taxonomy" id="990691"/>
    <lineage>
        <taxon>Eukaryota</taxon>
        <taxon>Fungi</taxon>
        <taxon>Dikarya</taxon>
        <taxon>Ascomycota</taxon>
        <taxon>Pezizomycotina</taxon>
        <taxon>Sordariomycetes</taxon>
        <taxon>Xylariomycetidae</taxon>
        <taxon>Amphisphaeriales</taxon>
        <taxon>Apiosporaceae</taxon>
        <taxon>Apiospora</taxon>
    </lineage>
</organism>
<comment type="caution">
    <text evidence="13">The sequence shown here is derived from an EMBL/GenBank/DDBJ whole genome shotgun (WGS) entry which is preliminary data.</text>
</comment>
<dbReference type="PANTHER" id="PTHR43090:SF2">
    <property type="entry name" value="1-(5-PHOSPHORIBOSYL)-5-[(5-PHOSPHORIBOSYLAMINO)METHYLIDENEAMINO] IMIDAZOLE-4-CARBOXAMIDE ISOMERASE"/>
    <property type="match status" value="1"/>
</dbReference>
<dbReference type="GO" id="GO:0016853">
    <property type="term" value="F:isomerase activity"/>
    <property type="evidence" value="ECO:0007669"/>
    <property type="project" value="UniProtKB-KW"/>
</dbReference>
<evidence type="ECO:0000256" key="12">
    <source>
        <dbReference type="RuleBase" id="RU364022"/>
    </source>
</evidence>
<evidence type="ECO:0000313" key="13">
    <source>
        <dbReference type="EMBL" id="KAK8022319.1"/>
    </source>
</evidence>
<dbReference type="Proteomes" id="UP001444661">
    <property type="component" value="Unassembled WGS sequence"/>
</dbReference>
<comment type="similarity">
    <text evidence="3 11">Belongs to the HisA/HisF family.</text>
</comment>
<evidence type="ECO:0000256" key="1">
    <source>
        <dbReference type="ARBA" id="ARBA00000901"/>
    </source>
</evidence>
<dbReference type="InterPro" id="IPR011858">
    <property type="entry name" value="His6/HISN3"/>
</dbReference>
<name>A0ABR1RWN2_9PEZI</name>
<dbReference type="InterPro" id="IPR006062">
    <property type="entry name" value="His_biosynth"/>
</dbReference>
<dbReference type="Pfam" id="PF00977">
    <property type="entry name" value="His_biosynth"/>
    <property type="match status" value="1"/>
</dbReference>
<dbReference type="InterPro" id="IPR013785">
    <property type="entry name" value="Aldolase_TIM"/>
</dbReference>
<comment type="catalytic activity">
    <reaction evidence="1 12">
        <text>1-(5-phospho-beta-D-ribosyl)-5-[(5-phospho-beta-D-ribosylamino)methylideneamino]imidazole-4-carboxamide = 5-[(5-phospho-1-deoxy-D-ribulos-1-ylimino)methylamino]-1-(5-phospho-beta-D-ribosyl)imidazole-4-carboxamide</text>
        <dbReference type="Rhea" id="RHEA:15469"/>
        <dbReference type="ChEBI" id="CHEBI:58435"/>
        <dbReference type="ChEBI" id="CHEBI:58525"/>
        <dbReference type="EC" id="5.3.1.16"/>
    </reaction>
</comment>
<comment type="subcellular location">
    <subcellularLocation>
        <location evidence="12">Cytoplasm</location>
    </subcellularLocation>
</comment>
<evidence type="ECO:0000256" key="8">
    <source>
        <dbReference type="ARBA" id="ARBA00023235"/>
    </source>
</evidence>
<evidence type="ECO:0000256" key="5">
    <source>
        <dbReference type="ARBA" id="ARBA00018464"/>
    </source>
</evidence>
<evidence type="ECO:0000256" key="10">
    <source>
        <dbReference type="ARBA" id="ARBA00031376"/>
    </source>
</evidence>
<evidence type="ECO:0000313" key="14">
    <source>
        <dbReference type="Proteomes" id="UP001444661"/>
    </source>
</evidence>
<gene>
    <name evidence="13" type="ORF">PG993_013086</name>
</gene>
<reference evidence="13 14" key="1">
    <citation type="submission" date="2023-01" db="EMBL/GenBank/DDBJ databases">
        <title>Analysis of 21 Apiospora genomes using comparative genomics revels a genus with tremendous synthesis potential of carbohydrate active enzymes and secondary metabolites.</title>
        <authorList>
            <person name="Sorensen T."/>
        </authorList>
    </citation>
    <scope>NUCLEOTIDE SEQUENCE [LARGE SCALE GENOMIC DNA]</scope>
    <source>
        <strain evidence="13 14">CBS 33761</strain>
    </source>
</reference>